<evidence type="ECO:0000256" key="8">
    <source>
        <dbReference type="RuleBase" id="RU363032"/>
    </source>
</evidence>
<dbReference type="PANTHER" id="PTHR32243">
    <property type="entry name" value="MALTOSE TRANSPORT SYSTEM PERMEASE-RELATED"/>
    <property type="match status" value="1"/>
</dbReference>
<dbReference type="Pfam" id="PF00528">
    <property type="entry name" value="BPD_transp_1"/>
    <property type="match status" value="1"/>
</dbReference>
<evidence type="ECO:0000256" key="4">
    <source>
        <dbReference type="ARBA" id="ARBA00022475"/>
    </source>
</evidence>
<protein>
    <submittedName>
        <fullName evidence="10">Carbohydrate ABC transporter permease</fullName>
    </submittedName>
</protein>
<dbReference type="InterPro" id="IPR000515">
    <property type="entry name" value="MetI-like"/>
</dbReference>
<evidence type="ECO:0000256" key="1">
    <source>
        <dbReference type="ARBA" id="ARBA00004651"/>
    </source>
</evidence>
<dbReference type="EMBL" id="JAKVPY010000014">
    <property type="protein sequence ID" value="MCH4564006.1"/>
    <property type="molecule type" value="Genomic_DNA"/>
</dbReference>
<evidence type="ECO:0000313" key="11">
    <source>
        <dbReference type="Proteomes" id="UP001202117"/>
    </source>
</evidence>
<keyword evidence="7 8" id="KW-0472">Membrane</keyword>
<comment type="subcellular location">
    <subcellularLocation>
        <location evidence="1 8">Cell membrane</location>
        <topology evidence="1 8">Multi-pass membrane protein</topology>
    </subcellularLocation>
</comment>
<feature type="transmembrane region" description="Helical" evidence="8">
    <location>
        <begin position="263"/>
        <end position="284"/>
    </location>
</feature>
<keyword evidence="11" id="KW-1185">Reference proteome</keyword>
<keyword evidence="3 8" id="KW-0813">Transport</keyword>
<dbReference type="RefSeq" id="WP_240568619.1">
    <property type="nucleotide sequence ID" value="NZ_JAKVPY010000014.1"/>
</dbReference>
<gene>
    <name evidence="10" type="ORF">MKP05_12815</name>
</gene>
<feature type="transmembrane region" description="Helical" evidence="8">
    <location>
        <begin position="98"/>
        <end position="119"/>
    </location>
</feature>
<dbReference type="Gene3D" id="1.10.3720.10">
    <property type="entry name" value="MetI-like"/>
    <property type="match status" value="1"/>
</dbReference>
<feature type="transmembrane region" description="Helical" evidence="8">
    <location>
        <begin position="131"/>
        <end position="156"/>
    </location>
</feature>
<dbReference type="PROSITE" id="PS50928">
    <property type="entry name" value="ABC_TM1"/>
    <property type="match status" value="1"/>
</dbReference>
<sequence>MSMTVTTEKVLSKRGQEARKTAPGSSALLNRGQILLFAALCIFTFFNLIPLLWAILTSLKHPADAFTIPPTLVFEPTLEYHKQVWLDHDFIQYLSNSLIVSAGTVLVSVPIGSLAAFALSRIPRQRSGPILSALFTVRMFPHMLLAIPFFVMGSFLNLIDSYVLLILALIAINQPFTIWLMHGFFLDIPRDLDEAAALDGCNSWQSFRTVILPLARPGMTVAALFSLLLSYNEFLFALVLTGVDTKTLPVAIASFGGEDISSLSLAAAGAIGIMLPIVIIMLLLQRHLVRGLTMGAVKG</sequence>
<keyword evidence="4" id="KW-1003">Cell membrane</keyword>
<keyword evidence="5 8" id="KW-0812">Transmembrane</keyword>
<dbReference type="InterPro" id="IPR035906">
    <property type="entry name" value="MetI-like_sf"/>
</dbReference>
<feature type="transmembrane region" description="Helical" evidence="8">
    <location>
        <begin position="34"/>
        <end position="56"/>
    </location>
</feature>
<feature type="domain" description="ABC transmembrane type-1" evidence="9">
    <location>
        <begin position="94"/>
        <end position="284"/>
    </location>
</feature>
<organism evidence="10 11">
    <name type="scientific">Halomonas flagellata</name>
    <dbReference type="NCBI Taxonomy" id="2920385"/>
    <lineage>
        <taxon>Bacteria</taxon>
        <taxon>Pseudomonadati</taxon>
        <taxon>Pseudomonadota</taxon>
        <taxon>Gammaproteobacteria</taxon>
        <taxon>Oceanospirillales</taxon>
        <taxon>Halomonadaceae</taxon>
        <taxon>Halomonas</taxon>
    </lineage>
</organism>
<dbReference type="PANTHER" id="PTHR32243:SF18">
    <property type="entry name" value="INNER MEMBRANE ABC TRANSPORTER PERMEASE PROTEIN YCJP"/>
    <property type="match status" value="1"/>
</dbReference>
<evidence type="ECO:0000256" key="5">
    <source>
        <dbReference type="ARBA" id="ARBA00022692"/>
    </source>
</evidence>
<evidence type="ECO:0000313" key="10">
    <source>
        <dbReference type="EMBL" id="MCH4564006.1"/>
    </source>
</evidence>
<dbReference type="SUPFAM" id="SSF161098">
    <property type="entry name" value="MetI-like"/>
    <property type="match status" value="1"/>
</dbReference>
<evidence type="ECO:0000256" key="3">
    <source>
        <dbReference type="ARBA" id="ARBA00022448"/>
    </source>
</evidence>
<evidence type="ECO:0000259" key="9">
    <source>
        <dbReference type="PROSITE" id="PS50928"/>
    </source>
</evidence>
<evidence type="ECO:0000256" key="7">
    <source>
        <dbReference type="ARBA" id="ARBA00023136"/>
    </source>
</evidence>
<feature type="transmembrane region" description="Helical" evidence="8">
    <location>
        <begin position="162"/>
        <end position="181"/>
    </location>
</feature>
<evidence type="ECO:0000256" key="2">
    <source>
        <dbReference type="ARBA" id="ARBA00009047"/>
    </source>
</evidence>
<comment type="caution">
    <text evidence="10">The sequence shown here is derived from an EMBL/GenBank/DDBJ whole genome shotgun (WGS) entry which is preliminary data.</text>
</comment>
<comment type="similarity">
    <text evidence="2">Belongs to the binding-protein-dependent transport system permease family. MalFG subfamily.</text>
</comment>
<reference evidence="10 11" key="1">
    <citation type="submission" date="2022-02" db="EMBL/GenBank/DDBJ databases">
        <title>Halomonas fukangensis sp. nov., a halophilic bacterium isolated from a bulk soil of Kalidium foliatum at Fukang.</title>
        <authorList>
            <person name="Huang Y."/>
        </authorList>
    </citation>
    <scope>NUCLEOTIDE SEQUENCE [LARGE SCALE GENOMIC DNA]</scope>
    <source>
        <strain evidence="10 11">EGI 63088</strain>
    </source>
</reference>
<accession>A0ABS9RVY1</accession>
<name>A0ABS9RVY1_9GAMM</name>
<proteinExistence type="inferred from homology"/>
<feature type="transmembrane region" description="Helical" evidence="8">
    <location>
        <begin position="221"/>
        <end position="243"/>
    </location>
</feature>
<dbReference type="InterPro" id="IPR050901">
    <property type="entry name" value="BP-dep_ABC_trans_perm"/>
</dbReference>
<dbReference type="Proteomes" id="UP001202117">
    <property type="component" value="Unassembled WGS sequence"/>
</dbReference>
<dbReference type="CDD" id="cd06261">
    <property type="entry name" value="TM_PBP2"/>
    <property type="match status" value="1"/>
</dbReference>
<keyword evidence="6 8" id="KW-1133">Transmembrane helix</keyword>
<evidence type="ECO:0000256" key="6">
    <source>
        <dbReference type="ARBA" id="ARBA00022989"/>
    </source>
</evidence>